<dbReference type="GeneID" id="26246718"/>
<dbReference type="EMBL" id="CP058934">
    <property type="protein sequence ID" value="QLI69429.1"/>
    <property type="molecule type" value="Genomic_DNA"/>
</dbReference>
<dbReference type="AlphaFoldDB" id="A0A7D5Z8N7"/>
<gene>
    <name evidence="2" type="primary">qorB</name>
    <name evidence="2" type="ORF">G6M90_00g052250</name>
</gene>
<sequence length="317" mass="34929">MPKYVLTRAGGNLGGAAASYALDIAKPDDEIVLTTSDVDGISAVTLKDWIRKGARVCFASYDDAESLRSVFVGAEAVTLISTWLLGEGRRCQARTVIDAAKQCGVKRICYTSFVGAGMQAEREEDVPFLPRDHRVIEAYIYESGLEYNIQRNYLYIDNIPVLFGPSWKICNDRWLSNSHGKAGAYVAREDCGRVLASLLLGRGQPNTVYDVTGPEAITDERIFEWVCSQSGYQGQFVSMTDEGLKKFWLDRGLPSVNSGNSSNLPMKLCIEDLLCCGEMVAKGYMRNTSNAVEELTGQPAIAFQVALLKYRGIFPQP</sequence>
<dbReference type="Proteomes" id="UP000510686">
    <property type="component" value="Chromosome 3"/>
</dbReference>
<reference evidence="2 3" key="1">
    <citation type="submission" date="2020-07" db="EMBL/GenBank/DDBJ databases">
        <title>Telomere length de novo assembly of all 7 chromosomes of the fungus, Metarhizium brunneum, using a novel assembly pipeline.</title>
        <authorList>
            <person name="Saud z."/>
            <person name="Kortsinoglou A."/>
            <person name="Kouvelis V.N."/>
            <person name="Butt T.M."/>
        </authorList>
    </citation>
    <scope>NUCLEOTIDE SEQUENCE [LARGE SCALE GENOMIC DNA]</scope>
    <source>
        <strain evidence="2 3">4556</strain>
    </source>
</reference>
<dbReference type="KEGG" id="mbrn:26246718"/>
<dbReference type="InterPro" id="IPR051604">
    <property type="entry name" value="Ergot_Alk_Oxidoreductase"/>
</dbReference>
<accession>A0A7D5Z8N7</accession>
<dbReference type="Pfam" id="PF13460">
    <property type="entry name" value="NAD_binding_10"/>
    <property type="match status" value="1"/>
</dbReference>
<evidence type="ECO:0000313" key="2">
    <source>
        <dbReference type="EMBL" id="QLI69429.1"/>
    </source>
</evidence>
<dbReference type="Gene3D" id="3.90.25.10">
    <property type="entry name" value="UDP-galactose 4-epimerase, domain 1"/>
    <property type="match status" value="1"/>
</dbReference>
<dbReference type="InterPro" id="IPR036291">
    <property type="entry name" value="NAD(P)-bd_dom_sf"/>
</dbReference>
<organism evidence="2 3">
    <name type="scientific">Metarhizium brunneum</name>
    <dbReference type="NCBI Taxonomy" id="500148"/>
    <lineage>
        <taxon>Eukaryota</taxon>
        <taxon>Fungi</taxon>
        <taxon>Dikarya</taxon>
        <taxon>Ascomycota</taxon>
        <taxon>Pezizomycotina</taxon>
        <taxon>Sordariomycetes</taxon>
        <taxon>Hypocreomycetidae</taxon>
        <taxon>Hypocreales</taxon>
        <taxon>Clavicipitaceae</taxon>
        <taxon>Metarhizium</taxon>
    </lineage>
</organism>
<evidence type="ECO:0000259" key="1">
    <source>
        <dbReference type="Pfam" id="PF13460"/>
    </source>
</evidence>
<keyword evidence="3" id="KW-1185">Reference proteome</keyword>
<dbReference type="OrthoDB" id="419598at2759"/>
<name>A0A7D5Z8N7_9HYPO</name>
<dbReference type="Gene3D" id="3.40.50.720">
    <property type="entry name" value="NAD(P)-binding Rossmann-like Domain"/>
    <property type="match status" value="1"/>
</dbReference>
<dbReference type="PANTHER" id="PTHR43162:SF1">
    <property type="entry name" value="PRESTALK A DIFFERENTIATION PROTEIN A"/>
    <property type="match status" value="1"/>
</dbReference>
<dbReference type="SUPFAM" id="SSF51735">
    <property type="entry name" value="NAD(P)-binding Rossmann-fold domains"/>
    <property type="match status" value="1"/>
</dbReference>
<feature type="domain" description="NAD(P)-binding" evidence="1">
    <location>
        <begin position="51"/>
        <end position="151"/>
    </location>
</feature>
<evidence type="ECO:0000313" key="3">
    <source>
        <dbReference type="Proteomes" id="UP000510686"/>
    </source>
</evidence>
<dbReference type="InterPro" id="IPR016040">
    <property type="entry name" value="NAD(P)-bd_dom"/>
</dbReference>
<proteinExistence type="predicted"/>
<protein>
    <submittedName>
        <fullName evidence="2">Quinone oxidoreductase 2</fullName>
    </submittedName>
</protein>
<dbReference type="PANTHER" id="PTHR43162">
    <property type="match status" value="1"/>
</dbReference>
<dbReference type="RefSeq" id="XP_014540356.1">
    <property type="nucleotide sequence ID" value="XM_014684870.1"/>
</dbReference>